<name>A0ABQ2K0L7_9ACTN</name>
<feature type="compositionally biased region" description="Basic and acidic residues" evidence="1">
    <location>
        <begin position="20"/>
        <end position="36"/>
    </location>
</feature>
<keyword evidence="4" id="KW-1185">Reference proteome</keyword>
<dbReference type="NCBIfam" id="NF038083">
    <property type="entry name" value="CU044_5270_fam"/>
    <property type="match status" value="1"/>
</dbReference>
<gene>
    <name evidence="3" type="ORF">GCM10012285_60040</name>
</gene>
<organism evidence="3 4">
    <name type="scientific">Streptomyces kronopolitis</name>
    <dbReference type="NCBI Taxonomy" id="1612435"/>
    <lineage>
        <taxon>Bacteria</taxon>
        <taxon>Bacillati</taxon>
        <taxon>Actinomycetota</taxon>
        <taxon>Actinomycetes</taxon>
        <taxon>Kitasatosporales</taxon>
        <taxon>Streptomycetaceae</taxon>
        <taxon>Streptomyces</taxon>
    </lineage>
</organism>
<dbReference type="EMBL" id="BMND01000040">
    <property type="protein sequence ID" value="GGN61253.1"/>
    <property type="molecule type" value="Genomic_DNA"/>
</dbReference>
<evidence type="ECO:0008006" key="5">
    <source>
        <dbReference type="Google" id="ProtNLM"/>
    </source>
</evidence>
<accession>A0ABQ2K0L7</accession>
<dbReference type="RefSeq" id="WP_189103380.1">
    <property type="nucleotide sequence ID" value="NZ_BMND01000040.1"/>
</dbReference>
<keyword evidence="2" id="KW-0472">Membrane</keyword>
<evidence type="ECO:0000313" key="3">
    <source>
        <dbReference type="EMBL" id="GGN61253.1"/>
    </source>
</evidence>
<protein>
    <recommendedName>
        <fullName evidence="5">2-oxoglutarate dehydrogenase</fullName>
    </recommendedName>
</protein>
<reference evidence="4" key="1">
    <citation type="journal article" date="2019" name="Int. J. Syst. Evol. Microbiol.">
        <title>The Global Catalogue of Microorganisms (GCM) 10K type strain sequencing project: providing services to taxonomists for standard genome sequencing and annotation.</title>
        <authorList>
            <consortium name="The Broad Institute Genomics Platform"/>
            <consortium name="The Broad Institute Genome Sequencing Center for Infectious Disease"/>
            <person name="Wu L."/>
            <person name="Ma J."/>
        </authorList>
    </citation>
    <scope>NUCLEOTIDE SEQUENCE [LARGE SCALE GENOMIC DNA]</scope>
    <source>
        <strain evidence="4">CGMCC 4.7323</strain>
    </source>
</reference>
<evidence type="ECO:0000313" key="4">
    <source>
        <dbReference type="Proteomes" id="UP000600080"/>
    </source>
</evidence>
<keyword evidence="2" id="KW-1133">Transmembrane helix</keyword>
<feature type="region of interest" description="Disordered" evidence="1">
    <location>
        <begin position="1"/>
        <end position="60"/>
    </location>
</feature>
<sequence>MTDELQLLRQADPAPAGDGPWRDRPLTARAEHRLAELTRPTDPAAPATGDGRRTRPRPVPRRRLVLGLTAASLAAVAALALTFSGAGSTPAVAAPTALTLHTGAASVSLDTLARRAEARARSAGPADGPRRGSHLQTWYMHMEAGPHAAPPITVPEERITHWNADGSGSELVVATDPRHPGRPVIHDNDGHWRQVSDGQVLHDKTYPAGSEAQHSGLASRTRPSTNPAKLREQLSWLYGGLDGNRTTGELLSALSSFRQEWTPGPRESAAIVRMLADAGGLRQAGTVTDRLGRRGQAYVYDGPDGAMDVTRQMAIFDPRTGELLGLEVTFTKTQPEFRTRAGDVMSYEAWMP</sequence>
<evidence type="ECO:0000256" key="2">
    <source>
        <dbReference type="SAM" id="Phobius"/>
    </source>
</evidence>
<dbReference type="Proteomes" id="UP000600080">
    <property type="component" value="Unassembled WGS sequence"/>
</dbReference>
<keyword evidence="2" id="KW-0812">Transmembrane</keyword>
<dbReference type="InterPro" id="IPR047789">
    <property type="entry name" value="CU044_5270-like"/>
</dbReference>
<comment type="caution">
    <text evidence="3">The sequence shown here is derived from an EMBL/GenBank/DDBJ whole genome shotgun (WGS) entry which is preliminary data.</text>
</comment>
<evidence type="ECO:0000256" key="1">
    <source>
        <dbReference type="SAM" id="MobiDB-lite"/>
    </source>
</evidence>
<feature type="transmembrane region" description="Helical" evidence="2">
    <location>
        <begin position="64"/>
        <end position="86"/>
    </location>
</feature>
<proteinExistence type="predicted"/>
<dbReference type="GeneID" id="301551682"/>